<feature type="region of interest" description="Disordered" evidence="1">
    <location>
        <begin position="1"/>
        <end position="118"/>
    </location>
</feature>
<feature type="non-terminal residue" evidence="2">
    <location>
        <position position="118"/>
    </location>
</feature>
<dbReference type="EMBL" id="CADCVR010000001">
    <property type="protein sequence ID" value="CAA9471759.1"/>
    <property type="molecule type" value="Genomic_DNA"/>
</dbReference>
<feature type="non-terminal residue" evidence="2">
    <location>
        <position position="1"/>
    </location>
</feature>
<reference evidence="2" key="1">
    <citation type="submission" date="2020-02" db="EMBL/GenBank/DDBJ databases">
        <authorList>
            <person name="Meier V. D."/>
        </authorList>
    </citation>
    <scope>NUCLEOTIDE SEQUENCE</scope>
    <source>
        <strain evidence="2">AVDCRST_MAG53</strain>
    </source>
</reference>
<evidence type="ECO:0000313" key="2">
    <source>
        <dbReference type="EMBL" id="CAA9471759.1"/>
    </source>
</evidence>
<gene>
    <name evidence="2" type="ORF">AVDCRST_MAG53-1364</name>
</gene>
<evidence type="ECO:0000256" key="1">
    <source>
        <dbReference type="SAM" id="MobiDB-lite"/>
    </source>
</evidence>
<proteinExistence type="predicted"/>
<accession>A0A6J4RG45</accession>
<protein>
    <submittedName>
        <fullName evidence="2">Uncharacterized protein</fullName>
    </submittedName>
</protein>
<feature type="compositionally biased region" description="Basic residues" evidence="1">
    <location>
        <begin position="10"/>
        <end position="39"/>
    </location>
</feature>
<feature type="compositionally biased region" description="Basic and acidic residues" evidence="1">
    <location>
        <begin position="58"/>
        <end position="72"/>
    </location>
</feature>
<organism evidence="2">
    <name type="scientific">uncultured Solirubrobacteraceae bacterium</name>
    <dbReference type="NCBI Taxonomy" id="1162706"/>
    <lineage>
        <taxon>Bacteria</taxon>
        <taxon>Bacillati</taxon>
        <taxon>Actinomycetota</taxon>
        <taxon>Thermoleophilia</taxon>
        <taxon>Solirubrobacterales</taxon>
        <taxon>Solirubrobacteraceae</taxon>
        <taxon>environmental samples</taxon>
    </lineage>
</organism>
<dbReference type="AlphaFoldDB" id="A0A6J4RG45"/>
<name>A0A6J4RG45_9ACTN</name>
<feature type="compositionally biased region" description="Basic residues" evidence="1">
    <location>
        <begin position="79"/>
        <end position="88"/>
    </location>
</feature>
<sequence length="118" mass="13292">APARADGARRDRRLGRALRRVGPRGAGARRRRGARSHPPRRGDARHGRFRHACGAPVEAHHRPDPRDSRDRQGQAGRSGARRVARRGRHDREAVRGGGSRPPGRHDPRLGTQRRLRRM</sequence>